<dbReference type="NCBIfam" id="TIGR01391">
    <property type="entry name" value="dnaG"/>
    <property type="match status" value="1"/>
</dbReference>
<dbReference type="EMBL" id="CP012390">
    <property type="protein sequence ID" value="ALE19742.1"/>
    <property type="molecule type" value="Genomic_DNA"/>
</dbReference>
<evidence type="ECO:0000313" key="17">
    <source>
        <dbReference type="Proteomes" id="UP000068137"/>
    </source>
</evidence>
<comment type="similarity">
    <text evidence="12 13">Belongs to the DnaG primase family.</text>
</comment>
<dbReference type="STRING" id="1528099.AL705_07320"/>
<dbReference type="CDD" id="cd03364">
    <property type="entry name" value="TOPRIM_DnaG_primases"/>
    <property type="match status" value="1"/>
</dbReference>
<dbReference type="SUPFAM" id="SSF56731">
    <property type="entry name" value="DNA primase core"/>
    <property type="match status" value="1"/>
</dbReference>
<name>A0A0M5L424_9ACTN</name>
<dbReference type="InterPro" id="IPR037068">
    <property type="entry name" value="DNA_primase_core_N_sf"/>
</dbReference>
<dbReference type="HAMAP" id="MF_00974">
    <property type="entry name" value="DNA_primase_DnaG"/>
    <property type="match status" value="1"/>
</dbReference>
<keyword evidence="7" id="KW-0863">Zinc-finger</keyword>
<organism evidence="16 17">
    <name type="scientific">Lawsonella clevelandensis</name>
    <dbReference type="NCBI Taxonomy" id="1528099"/>
    <lineage>
        <taxon>Bacteria</taxon>
        <taxon>Bacillati</taxon>
        <taxon>Actinomycetota</taxon>
        <taxon>Actinomycetes</taxon>
        <taxon>Mycobacteriales</taxon>
        <taxon>Lawsonellaceae</taxon>
        <taxon>Lawsonella</taxon>
    </lineage>
</organism>
<dbReference type="Gene3D" id="3.90.980.10">
    <property type="entry name" value="DNA primase, catalytic core, N-terminal domain"/>
    <property type="match status" value="1"/>
</dbReference>
<sequence>MEYPQTMAKGRIPESDIEAIRNLVRIEDVVGEYVSLKPAGVDSLKGLSPFTDEKTPSFHVRPNHGYYHCFSTGEGGDVFSFLMKMEHVTFVEAVEQLADRIGYRINYQGSGATTPQQRGTRRRLLQANAAAHEFYRQQLETPEAQPGRDMLLDRGFDVAIIKEFGCGYAPAGWDTVTRHLQKQGFTFDELEAAGISKMGSRGTPIDRFHRRLLWPISAPSGEVIGFGARKLFDDDKLGKYMNTPETMLYKKSKVLFGLDKAKKYIAESHQCVVVEGYTDVMAMWAAGVKTAVAACGTAFGDDHLAILRRFLMDDNYYRGEIIYTFDGDEAGQKAAMKAFTGDQQFAGQKFVCIAPGGMDPCELRQAEGDAAVRDLIARRIPMFEFALRSLLKDFNLSIPEGRVAALERLVPVVAAIHDAALRDEYARQLSGWVGWHDPTEIVNRVRQAARTAGRMPAGGPTGRSLRGGLQRGRGPRASSSFSASIGARGTAGGQASQNQPRMLRPRKPSEGSEEGRQRGAVRLAIQYPRTAGAGFDALGSDAFTYPLYRTIRDAIEAVGGCTNAVVDHNWVPSIQEHIDDLVVQGVVSELAVEDMPVDQEHMASYAEGLFARLEEAWVGQQVAALKAALQRKNPSTDPDYHDMFKDLVALEEYRATLKQLAIATF</sequence>
<dbReference type="SUPFAM" id="SSF57783">
    <property type="entry name" value="Zinc beta-ribbon"/>
    <property type="match status" value="1"/>
</dbReference>
<dbReference type="InterPro" id="IPR002694">
    <property type="entry name" value="Znf_CHC2"/>
</dbReference>
<dbReference type="FunFam" id="3.90.580.10:FF:000001">
    <property type="entry name" value="DNA primase"/>
    <property type="match status" value="1"/>
</dbReference>
<protein>
    <recommendedName>
        <fullName evidence="12 13">DNA primase</fullName>
        <ecNumber evidence="12">2.7.7.101</ecNumber>
    </recommendedName>
</protein>
<dbReference type="Proteomes" id="UP000068137">
    <property type="component" value="Chromosome"/>
</dbReference>
<evidence type="ECO:0000256" key="9">
    <source>
        <dbReference type="ARBA" id="ARBA00022842"/>
    </source>
</evidence>
<dbReference type="Pfam" id="PF08275">
    <property type="entry name" value="DNAG_N"/>
    <property type="match status" value="1"/>
</dbReference>
<dbReference type="Pfam" id="PF01807">
    <property type="entry name" value="Zn_ribbon_DnaG"/>
    <property type="match status" value="1"/>
</dbReference>
<dbReference type="EC" id="2.7.7.101" evidence="12"/>
<dbReference type="Pfam" id="PF08278">
    <property type="entry name" value="DnaG_DnaB_bind"/>
    <property type="match status" value="1"/>
</dbReference>
<dbReference type="InterPro" id="IPR030846">
    <property type="entry name" value="DnaG_bac"/>
</dbReference>
<evidence type="ECO:0000256" key="7">
    <source>
        <dbReference type="ARBA" id="ARBA00022771"/>
    </source>
</evidence>
<dbReference type="PATRIC" id="fig|1528099.3.peg.1441"/>
<dbReference type="AlphaFoldDB" id="A0A0M5L424"/>
<dbReference type="GO" id="GO:0005737">
    <property type="term" value="C:cytoplasm"/>
    <property type="evidence" value="ECO:0007669"/>
    <property type="project" value="TreeGrafter"/>
</dbReference>
<evidence type="ECO:0000256" key="11">
    <source>
        <dbReference type="ARBA" id="ARBA00023163"/>
    </source>
</evidence>
<dbReference type="InterPro" id="IPR050219">
    <property type="entry name" value="DnaG_primase"/>
</dbReference>
<feature type="domain" description="Toprim" evidence="15">
    <location>
        <begin position="269"/>
        <end position="355"/>
    </location>
</feature>
<dbReference type="SMART" id="SM00400">
    <property type="entry name" value="ZnF_CHCC"/>
    <property type="match status" value="1"/>
</dbReference>
<dbReference type="PROSITE" id="PS50880">
    <property type="entry name" value="TOPRIM"/>
    <property type="match status" value="1"/>
</dbReference>
<dbReference type="PANTHER" id="PTHR30313:SF2">
    <property type="entry name" value="DNA PRIMASE"/>
    <property type="match status" value="1"/>
</dbReference>
<dbReference type="SMART" id="SM00766">
    <property type="entry name" value="DnaG_DnaB_bind"/>
    <property type="match status" value="1"/>
</dbReference>
<evidence type="ECO:0000256" key="5">
    <source>
        <dbReference type="ARBA" id="ARBA00022705"/>
    </source>
</evidence>
<evidence type="ECO:0000256" key="2">
    <source>
        <dbReference type="ARBA" id="ARBA00022515"/>
    </source>
</evidence>
<dbReference type="GO" id="GO:0000428">
    <property type="term" value="C:DNA-directed RNA polymerase complex"/>
    <property type="evidence" value="ECO:0007669"/>
    <property type="project" value="UniProtKB-KW"/>
</dbReference>
<dbReference type="GO" id="GO:0008270">
    <property type="term" value="F:zinc ion binding"/>
    <property type="evidence" value="ECO:0007669"/>
    <property type="project" value="UniProtKB-KW"/>
</dbReference>
<evidence type="ECO:0000256" key="14">
    <source>
        <dbReference type="SAM" id="MobiDB-lite"/>
    </source>
</evidence>
<dbReference type="Pfam" id="PF13662">
    <property type="entry name" value="Toprim_4"/>
    <property type="match status" value="1"/>
</dbReference>
<keyword evidence="1 12" id="KW-0240">DNA-directed RNA polymerase</keyword>
<keyword evidence="11 12" id="KW-0804">Transcription</keyword>
<dbReference type="InterPro" id="IPR034151">
    <property type="entry name" value="TOPRIM_DnaG_bac"/>
</dbReference>
<evidence type="ECO:0000256" key="10">
    <source>
        <dbReference type="ARBA" id="ARBA00023125"/>
    </source>
</evidence>
<comment type="cofactor">
    <cofactor evidence="13">
        <name>Zn(2+)</name>
        <dbReference type="ChEBI" id="CHEBI:29105"/>
    </cofactor>
    <text evidence="13">Binds 1 zinc ion per monomer.</text>
</comment>
<comment type="function">
    <text evidence="12 13">RNA polymerase that catalyzes the synthesis of short RNA molecules used as primers for DNA polymerase during DNA replication.</text>
</comment>
<dbReference type="InterPro" id="IPR006171">
    <property type="entry name" value="TOPRIM_dom"/>
</dbReference>
<dbReference type="Pfam" id="PF10410">
    <property type="entry name" value="DnaB_bind"/>
    <property type="match status" value="1"/>
</dbReference>
<gene>
    <name evidence="12" type="primary">dnaG</name>
    <name evidence="16" type="ORF">AL705_07320</name>
</gene>
<proteinExistence type="inferred from homology"/>
<keyword evidence="10 12" id="KW-0238">DNA-binding</keyword>
<evidence type="ECO:0000256" key="3">
    <source>
        <dbReference type="ARBA" id="ARBA00022679"/>
    </source>
</evidence>
<keyword evidence="9" id="KW-0460">Magnesium</keyword>
<dbReference type="FunFam" id="3.90.980.10:FF:000001">
    <property type="entry name" value="DNA primase"/>
    <property type="match status" value="1"/>
</dbReference>
<dbReference type="GO" id="GO:0003899">
    <property type="term" value="F:DNA-directed RNA polymerase activity"/>
    <property type="evidence" value="ECO:0007669"/>
    <property type="project" value="UniProtKB-UniRule"/>
</dbReference>
<keyword evidence="8 13" id="KW-0862">Zinc</keyword>
<keyword evidence="5 12" id="KW-0235">DNA replication</keyword>
<dbReference type="PANTHER" id="PTHR30313">
    <property type="entry name" value="DNA PRIMASE"/>
    <property type="match status" value="1"/>
</dbReference>
<keyword evidence="2 12" id="KW-0639">Primosome</keyword>
<dbReference type="GO" id="GO:1990077">
    <property type="term" value="C:primosome complex"/>
    <property type="evidence" value="ECO:0007669"/>
    <property type="project" value="UniProtKB-KW"/>
</dbReference>
<dbReference type="InterPro" id="IPR036977">
    <property type="entry name" value="DNA_primase_Znf_CHC2"/>
</dbReference>
<evidence type="ECO:0000256" key="12">
    <source>
        <dbReference type="HAMAP-Rule" id="MF_00974"/>
    </source>
</evidence>
<evidence type="ECO:0000256" key="6">
    <source>
        <dbReference type="ARBA" id="ARBA00022723"/>
    </source>
</evidence>
<dbReference type="InterPro" id="IPR019475">
    <property type="entry name" value="DNA_primase_DnaB-bd"/>
</dbReference>
<dbReference type="InterPro" id="IPR013173">
    <property type="entry name" value="DNA_primase_DnaG_DnaB-bd_dom"/>
</dbReference>
<dbReference type="InterPro" id="IPR013264">
    <property type="entry name" value="DNAG_N"/>
</dbReference>
<accession>A0A0M5L424</accession>
<evidence type="ECO:0000313" key="16">
    <source>
        <dbReference type="EMBL" id="ALE19742.1"/>
    </source>
</evidence>
<dbReference type="Gene3D" id="3.90.580.10">
    <property type="entry name" value="Zinc finger, CHC2-type domain"/>
    <property type="match status" value="1"/>
</dbReference>
<dbReference type="PIRSF" id="PIRSF002811">
    <property type="entry name" value="DnaG"/>
    <property type="match status" value="1"/>
</dbReference>
<keyword evidence="6 13" id="KW-0479">Metal-binding</keyword>
<comment type="subunit">
    <text evidence="12">Monomer. Interacts with DnaB.</text>
</comment>
<keyword evidence="3 12" id="KW-0808">Transferase</keyword>
<evidence type="ECO:0000256" key="8">
    <source>
        <dbReference type="ARBA" id="ARBA00022833"/>
    </source>
</evidence>
<dbReference type="GO" id="GO:0003677">
    <property type="term" value="F:DNA binding"/>
    <property type="evidence" value="ECO:0007669"/>
    <property type="project" value="UniProtKB-KW"/>
</dbReference>
<dbReference type="InterPro" id="IPR006295">
    <property type="entry name" value="DNA_primase_DnaG"/>
</dbReference>
<feature type="region of interest" description="Disordered" evidence="14">
    <location>
        <begin position="451"/>
        <end position="518"/>
    </location>
</feature>
<dbReference type="SMART" id="SM00493">
    <property type="entry name" value="TOPRIM"/>
    <property type="match status" value="1"/>
</dbReference>
<evidence type="ECO:0000259" key="15">
    <source>
        <dbReference type="PROSITE" id="PS50880"/>
    </source>
</evidence>
<reference evidence="16 17" key="1">
    <citation type="journal article" date="2015" name="Genome Announc.">
        <title>Complete Genome Sequences for Two Strains of a Novel Fastidious, Partially Acid-Fast, Gram-Positive Corynebacterineae Bacterium, Derived from Human Clinical Samples.</title>
        <authorList>
            <person name="Nicholson A.C."/>
            <person name="Bell M."/>
            <person name="Humrighouse B.W."/>
            <person name="McQuiston J.R."/>
        </authorList>
    </citation>
    <scope>NUCLEOTIDE SEQUENCE [LARGE SCALE GENOMIC DNA]</scope>
    <source>
        <strain evidence="16 17">X1698</strain>
    </source>
</reference>
<dbReference type="Gene3D" id="3.40.1360.10">
    <property type="match status" value="1"/>
</dbReference>
<dbReference type="GO" id="GO:0006269">
    <property type="term" value="P:DNA replication, synthesis of primer"/>
    <property type="evidence" value="ECO:0007669"/>
    <property type="project" value="UniProtKB-UniRule"/>
</dbReference>
<evidence type="ECO:0000256" key="1">
    <source>
        <dbReference type="ARBA" id="ARBA00022478"/>
    </source>
</evidence>
<feature type="compositionally biased region" description="Basic and acidic residues" evidence="14">
    <location>
        <begin position="507"/>
        <end position="517"/>
    </location>
</feature>
<dbReference type="KEGG" id="cbq:AL705_07320"/>
<keyword evidence="4 12" id="KW-0548">Nucleotidyltransferase</keyword>
<evidence type="ECO:0000256" key="13">
    <source>
        <dbReference type="PIRNR" id="PIRNR002811"/>
    </source>
</evidence>
<comment type="catalytic activity">
    <reaction evidence="12">
        <text>ssDNA + n NTP = ssDNA/pppN(pN)n-1 hybrid + (n-1) diphosphate.</text>
        <dbReference type="EC" id="2.7.7.101"/>
    </reaction>
</comment>
<comment type="caution">
    <text evidence="12">Lacks conserved residue(s) required for the propagation of feature annotation.</text>
</comment>
<evidence type="ECO:0000256" key="4">
    <source>
        <dbReference type="ARBA" id="ARBA00022695"/>
    </source>
</evidence>